<dbReference type="Proteomes" id="UP000315403">
    <property type="component" value="Unassembled WGS sequence"/>
</dbReference>
<protein>
    <submittedName>
        <fullName evidence="1">Uncharacterized protein</fullName>
    </submittedName>
</protein>
<evidence type="ECO:0000313" key="1">
    <source>
        <dbReference type="EMBL" id="TQN49664.1"/>
    </source>
</evidence>
<comment type="caution">
    <text evidence="1">The sequence shown here is derived from an EMBL/GenBank/DDBJ whole genome shotgun (WGS) entry which is preliminary data.</text>
</comment>
<proteinExistence type="predicted"/>
<name>A0A543Q010_ACITH</name>
<dbReference type="RefSeq" id="WP_142089720.1">
    <property type="nucleotide sequence ID" value="NZ_SZUV01000003.1"/>
</dbReference>
<accession>A0A543Q010</accession>
<sequence length="84" mass="9047">MNHTGEIALRVFLNLKGTVGTENSSFDLYQHGIDPAEQGKSLVFWPADTITACTGLARAALQNRISGTAHWGNEIRLVNAPILG</sequence>
<evidence type="ECO:0000313" key="2">
    <source>
        <dbReference type="Proteomes" id="UP000315403"/>
    </source>
</evidence>
<dbReference type="AlphaFoldDB" id="A0A543Q010"/>
<organism evidence="1 2">
    <name type="scientific">Acidithiobacillus thiooxidans ATCC 19377</name>
    <dbReference type="NCBI Taxonomy" id="637390"/>
    <lineage>
        <taxon>Bacteria</taxon>
        <taxon>Pseudomonadati</taxon>
        <taxon>Pseudomonadota</taxon>
        <taxon>Acidithiobacillia</taxon>
        <taxon>Acidithiobacillales</taxon>
        <taxon>Acidithiobacillaceae</taxon>
        <taxon>Acidithiobacillus</taxon>
    </lineage>
</organism>
<gene>
    <name evidence="1" type="ORF">DLNHIDIE_03074</name>
</gene>
<dbReference type="EMBL" id="SZUV01000003">
    <property type="protein sequence ID" value="TQN49664.1"/>
    <property type="molecule type" value="Genomic_DNA"/>
</dbReference>
<reference evidence="1 2" key="1">
    <citation type="submission" date="2019-03" db="EMBL/GenBank/DDBJ databases">
        <title>New insights into Acidothiobacillus thiooxidans sulfur metabolism through coupled gene expression, solution geochemistry, microscopy and spectroscopy analyses.</title>
        <authorList>
            <person name="Camacho D."/>
            <person name="Frazao R."/>
            <person name="Fouillen A."/>
            <person name="Nanci A."/>
            <person name="Lang B.F."/>
            <person name="Apte S.C."/>
            <person name="Baron C."/>
            <person name="Warren L.A."/>
        </authorList>
    </citation>
    <scope>NUCLEOTIDE SEQUENCE [LARGE SCALE GENOMIC DNA]</scope>
    <source>
        <strain evidence="1 2">ATCC 19377</strain>
    </source>
</reference>